<feature type="compositionally biased region" description="Basic and acidic residues" evidence="1">
    <location>
        <begin position="106"/>
        <end position="116"/>
    </location>
</feature>
<evidence type="ECO:0000313" key="3">
    <source>
        <dbReference type="EMBL" id="MFC6792142.1"/>
    </source>
</evidence>
<feature type="chain" id="PRO_5045418180" evidence="2">
    <location>
        <begin position="40"/>
        <end position="116"/>
    </location>
</feature>
<organism evidence="3 4">
    <name type="scientific">Methylobacterium komagatae</name>
    <dbReference type="NCBI Taxonomy" id="374425"/>
    <lineage>
        <taxon>Bacteria</taxon>
        <taxon>Pseudomonadati</taxon>
        <taxon>Pseudomonadota</taxon>
        <taxon>Alphaproteobacteria</taxon>
        <taxon>Hyphomicrobiales</taxon>
        <taxon>Methylobacteriaceae</taxon>
        <taxon>Methylobacterium</taxon>
    </lineage>
</organism>
<feature type="region of interest" description="Disordered" evidence="1">
    <location>
        <begin position="38"/>
        <end position="116"/>
    </location>
</feature>
<proteinExistence type="predicted"/>
<evidence type="ECO:0000256" key="2">
    <source>
        <dbReference type="SAM" id="SignalP"/>
    </source>
</evidence>
<comment type="caution">
    <text evidence="3">The sequence shown here is derived from an EMBL/GenBank/DDBJ whole genome shotgun (WGS) entry which is preliminary data.</text>
</comment>
<keyword evidence="2" id="KW-0732">Signal</keyword>
<feature type="signal peptide" evidence="2">
    <location>
        <begin position="1"/>
        <end position="39"/>
    </location>
</feature>
<evidence type="ECO:0000256" key="1">
    <source>
        <dbReference type="SAM" id="MobiDB-lite"/>
    </source>
</evidence>
<name>A0ABW2BNX0_9HYPH</name>
<dbReference type="Proteomes" id="UP001596292">
    <property type="component" value="Unassembled WGS sequence"/>
</dbReference>
<gene>
    <name evidence="3" type="ORF">ACFQE0_22715</name>
</gene>
<protein>
    <submittedName>
        <fullName evidence="3">Uncharacterized protein</fullName>
    </submittedName>
</protein>
<evidence type="ECO:0000313" key="4">
    <source>
        <dbReference type="Proteomes" id="UP001596292"/>
    </source>
</evidence>
<keyword evidence="4" id="KW-1185">Reference proteome</keyword>
<dbReference type="EMBL" id="JBHSWN010000001">
    <property type="protein sequence ID" value="MFC6792142.1"/>
    <property type="molecule type" value="Genomic_DNA"/>
</dbReference>
<accession>A0ABW2BNX0</accession>
<sequence length="116" mass="11615">MISVSTHRRFRHGRTMASLLAGAGALLAGTILVAGPAAAQSAGSAIDQPTAGTLPPGTSTVKGNGTAPRDQSTGQVAPPSAIQSSTDVMQSDGTVQGKGQGGTTDPIKHLPKDMRR</sequence>
<feature type="compositionally biased region" description="Polar residues" evidence="1">
    <location>
        <begin position="56"/>
        <end position="92"/>
    </location>
</feature>
<reference evidence="4" key="1">
    <citation type="journal article" date="2019" name="Int. J. Syst. Evol. Microbiol.">
        <title>The Global Catalogue of Microorganisms (GCM) 10K type strain sequencing project: providing services to taxonomists for standard genome sequencing and annotation.</title>
        <authorList>
            <consortium name="The Broad Institute Genomics Platform"/>
            <consortium name="The Broad Institute Genome Sequencing Center for Infectious Disease"/>
            <person name="Wu L."/>
            <person name="Ma J."/>
        </authorList>
    </citation>
    <scope>NUCLEOTIDE SEQUENCE [LARGE SCALE GENOMIC DNA]</scope>
    <source>
        <strain evidence="4">CCUG 48316</strain>
    </source>
</reference>